<accession>A0A7J8GKJ8</accession>
<evidence type="ECO:0000256" key="1">
    <source>
        <dbReference type="PROSITE-ProRule" id="PRU00561"/>
    </source>
</evidence>
<dbReference type="AlphaFoldDB" id="A0A7J8GKJ8"/>
<organism evidence="4 5">
    <name type="scientific">Molossus molossus</name>
    <name type="common">Pallas' mastiff bat</name>
    <name type="synonym">Vespertilio molossus</name>
    <dbReference type="NCBI Taxonomy" id="27622"/>
    <lineage>
        <taxon>Eukaryota</taxon>
        <taxon>Metazoa</taxon>
        <taxon>Chordata</taxon>
        <taxon>Craniata</taxon>
        <taxon>Vertebrata</taxon>
        <taxon>Euteleostomi</taxon>
        <taxon>Mammalia</taxon>
        <taxon>Eutheria</taxon>
        <taxon>Laurasiatheria</taxon>
        <taxon>Chiroptera</taxon>
        <taxon>Yangochiroptera</taxon>
        <taxon>Molossidae</taxon>
        <taxon>Molossus</taxon>
    </lineage>
</organism>
<keyword evidence="1" id="KW-0813">Transport</keyword>
<sequence length="56" mass="6785">MAENPGLENHRIKSFKNKGRDVETMRRHRNEVTVELRKGCQKEKRESKKLKMYLKQ</sequence>
<comment type="caution">
    <text evidence="4">The sequence shown here is derived from an EMBL/GenBank/DDBJ whole genome shotgun (WGS) entry which is preliminary data.</text>
</comment>
<protein>
    <submittedName>
        <fullName evidence="4">Karyopherin subunit alpha 3</fullName>
    </submittedName>
</protein>
<dbReference type="InterPro" id="IPR036975">
    <property type="entry name" value="Importin-a_IBB_sf"/>
</dbReference>
<evidence type="ECO:0000256" key="2">
    <source>
        <dbReference type="SAM" id="MobiDB-lite"/>
    </source>
</evidence>
<dbReference type="InterPro" id="IPR002652">
    <property type="entry name" value="Importin-a_IBB"/>
</dbReference>
<evidence type="ECO:0000313" key="5">
    <source>
        <dbReference type="Proteomes" id="UP000550707"/>
    </source>
</evidence>
<evidence type="ECO:0000313" key="4">
    <source>
        <dbReference type="EMBL" id="KAF6460457.1"/>
    </source>
</evidence>
<dbReference type="GO" id="GO:0061608">
    <property type="term" value="F:nuclear import signal receptor activity"/>
    <property type="evidence" value="ECO:0007669"/>
    <property type="project" value="InterPro"/>
</dbReference>
<feature type="region of interest" description="Disordered" evidence="2">
    <location>
        <begin position="1"/>
        <end position="56"/>
    </location>
</feature>
<name>A0A7J8GKJ8_MOLMO</name>
<proteinExistence type="predicted"/>
<dbReference type="PROSITE" id="PS51214">
    <property type="entry name" value="IBB"/>
    <property type="match status" value="1"/>
</dbReference>
<evidence type="ECO:0000259" key="3">
    <source>
        <dbReference type="PROSITE" id="PS51214"/>
    </source>
</evidence>
<gene>
    <name evidence="4" type="ORF">HJG59_007434</name>
</gene>
<dbReference type="Proteomes" id="UP000550707">
    <property type="component" value="Unassembled WGS sequence"/>
</dbReference>
<dbReference type="Gene3D" id="1.20.5.690">
    <property type="entry name" value="Importin-alpha, importin-beta-binding domain"/>
    <property type="match status" value="1"/>
</dbReference>
<dbReference type="GO" id="GO:0006606">
    <property type="term" value="P:protein import into nucleus"/>
    <property type="evidence" value="ECO:0007669"/>
    <property type="project" value="InterPro"/>
</dbReference>
<keyword evidence="5" id="KW-1185">Reference proteome</keyword>
<dbReference type="Pfam" id="PF01749">
    <property type="entry name" value="IBB"/>
    <property type="match status" value="1"/>
</dbReference>
<feature type="compositionally biased region" description="Basic and acidic residues" evidence="2">
    <location>
        <begin position="18"/>
        <end position="46"/>
    </location>
</feature>
<feature type="compositionally biased region" description="Basic residues" evidence="2">
    <location>
        <begin position="47"/>
        <end position="56"/>
    </location>
</feature>
<dbReference type="EMBL" id="JACASF010000009">
    <property type="protein sequence ID" value="KAF6460457.1"/>
    <property type="molecule type" value="Genomic_DNA"/>
</dbReference>
<feature type="domain" description="IBB" evidence="3">
    <location>
        <begin position="1"/>
        <end position="56"/>
    </location>
</feature>
<reference evidence="4 5" key="1">
    <citation type="journal article" date="2020" name="Nature">
        <title>Six reference-quality genomes reveal evolution of bat adaptations.</title>
        <authorList>
            <person name="Jebb D."/>
            <person name="Huang Z."/>
            <person name="Pippel M."/>
            <person name="Hughes G.M."/>
            <person name="Lavrichenko K."/>
            <person name="Devanna P."/>
            <person name="Winkler S."/>
            <person name="Jermiin L.S."/>
            <person name="Skirmuntt E.C."/>
            <person name="Katzourakis A."/>
            <person name="Burkitt-Gray L."/>
            <person name="Ray D.A."/>
            <person name="Sullivan K.A.M."/>
            <person name="Roscito J.G."/>
            <person name="Kirilenko B.M."/>
            <person name="Davalos L.M."/>
            <person name="Corthals A.P."/>
            <person name="Power M.L."/>
            <person name="Jones G."/>
            <person name="Ransome R.D."/>
            <person name="Dechmann D.K.N."/>
            <person name="Locatelli A.G."/>
            <person name="Puechmaille S.J."/>
            <person name="Fedrigo O."/>
            <person name="Jarvis E.D."/>
            <person name="Hiller M."/>
            <person name="Vernes S.C."/>
            <person name="Myers E.W."/>
            <person name="Teeling E.C."/>
        </authorList>
    </citation>
    <scope>NUCLEOTIDE SEQUENCE [LARGE SCALE GENOMIC DNA]</scope>
    <source>
        <strain evidence="4">MMolMol1</strain>
        <tissue evidence="4">Muscle</tissue>
    </source>
</reference>